<organism evidence="2 3">
    <name type="scientific">Thanatephorus cucumeris (strain AG1-IB / isolate 7/3/14)</name>
    <name type="common">Lettuce bottom rot fungus</name>
    <name type="synonym">Rhizoctonia solani</name>
    <dbReference type="NCBI Taxonomy" id="1108050"/>
    <lineage>
        <taxon>Eukaryota</taxon>
        <taxon>Fungi</taxon>
        <taxon>Dikarya</taxon>
        <taxon>Basidiomycota</taxon>
        <taxon>Agaricomycotina</taxon>
        <taxon>Agaricomycetes</taxon>
        <taxon>Cantharellales</taxon>
        <taxon>Ceratobasidiaceae</taxon>
        <taxon>Rhizoctonia</taxon>
        <taxon>Rhizoctonia solani AG-1</taxon>
    </lineage>
</organism>
<dbReference type="Proteomes" id="UP000059188">
    <property type="component" value="Unassembled WGS sequence"/>
</dbReference>
<evidence type="ECO:0000256" key="1">
    <source>
        <dbReference type="SAM" id="MobiDB-lite"/>
    </source>
</evidence>
<name>A0A0B7G150_THACB</name>
<evidence type="ECO:0000313" key="3">
    <source>
        <dbReference type="Proteomes" id="UP000059188"/>
    </source>
</evidence>
<accession>A0A0B7G150</accession>
<protein>
    <submittedName>
        <fullName evidence="2">Uncharacterized protein</fullName>
    </submittedName>
</protein>
<sequence>MCSQKKKPMDAFASSPQSGVLLSSLCTPLTSKTSGSTSFFMPAPSDLSSHSHAEFKPPLLPDLPIIRRPSSQPLLGSYSRD</sequence>
<dbReference type="EMBL" id="LN679108">
    <property type="protein sequence ID" value="CEL63936.1"/>
    <property type="molecule type" value="Genomic_DNA"/>
</dbReference>
<reference evidence="2 3" key="1">
    <citation type="submission" date="2014-11" db="EMBL/GenBank/DDBJ databases">
        <authorList>
            <person name="Wibberg Daniel"/>
        </authorList>
    </citation>
    <scope>NUCLEOTIDE SEQUENCE [LARGE SCALE GENOMIC DNA]</scope>
    <source>
        <strain evidence="2">Rhizoctonia solani AG1-IB 7/3/14</strain>
    </source>
</reference>
<gene>
    <name evidence="2" type="ORF">RSOLAG1IB_05701</name>
</gene>
<proteinExistence type="predicted"/>
<dbReference type="AlphaFoldDB" id="A0A0B7G150"/>
<evidence type="ECO:0000313" key="2">
    <source>
        <dbReference type="EMBL" id="CEL63936.1"/>
    </source>
</evidence>
<keyword evidence="3" id="KW-1185">Reference proteome</keyword>
<feature type="region of interest" description="Disordered" evidence="1">
    <location>
        <begin position="51"/>
        <end position="81"/>
    </location>
</feature>